<protein>
    <submittedName>
        <fullName evidence="1">Uncharacterized protein</fullName>
    </submittedName>
</protein>
<dbReference type="RefSeq" id="WP_002167001.1">
    <property type="nucleotide sequence ID" value="NZ_JH792314.1"/>
</dbReference>
<accession>J8HKE7</accession>
<dbReference type="Proteomes" id="UP000006960">
    <property type="component" value="Unassembled WGS sequence"/>
</dbReference>
<dbReference type="HOGENOM" id="CLU_2749209_0_0_9"/>
<gene>
    <name evidence="1" type="ORF">IIG_05397</name>
</gene>
<dbReference type="EMBL" id="AHEU01000046">
    <property type="protein sequence ID" value="EJR26355.1"/>
    <property type="molecule type" value="Genomic_DNA"/>
</dbReference>
<reference evidence="1 2" key="1">
    <citation type="submission" date="2012-04" db="EMBL/GenBank/DDBJ databases">
        <title>The Genome Sequence of Bacillus cereus VD048.</title>
        <authorList>
            <consortium name="The Broad Institute Genome Sequencing Platform"/>
            <consortium name="The Broad Institute Genome Sequencing Center for Infectious Disease"/>
            <person name="Feldgarden M."/>
            <person name="Van der Auwera G.A."/>
            <person name="Mahillon J."/>
            <person name="Duprez V."/>
            <person name="Timmery S."/>
            <person name="Mattelet C."/>
            <person name="Dierick K."/>
            <person name="Sun M."/>
            <person name="Yu Z."/>
            <person name="Zhu L."/>
            <person name="Hu X."/>
            <person name="Shank E.B."/>
            <person name="Swiecicka I."/>
            <person name="Hansen B.M."/>
            <person name="Andrup L."/>
            <person name="Young S.K."/>
            <person name="Zeng Q."/>
            <person name="Gargeya S."/>
            <person name="Fitzgerald M."/>
            <person name="Haas B."/>
            <person name="Abouelleil A."/>
            <person name="Alvarado L."/>
            <person name="Arachchi H.M."/>
            <person name="Berlin A."/>
            <person name="Chapman S.B."/>
            <person name="Goldberg J."/>
            <person name="Griggs A."/>
            <person name="Gujja S."/>
            <person name="Hansen M."/>
            <person name="Howarth C."/>
            <person name="Imamovic A."/>
            <person name="Larimer J."/>
            <person name="McCowen C."/>
            <person name="Montmayeur A."/>
            <person name="Murphy C."/>
            <person name="Neiman D."/>
            <person name="Pearson M."/>
            <person name="Priest M."/>
            <person name="Roberts A."/>
            <person name="Saif S."/>
            <person name="Shea T."/>
            <person name="Sisk P."/>
            <person name="Sykes S."/>
            <person name="Wortman J."/>
            <person name="Nusbaum C."/>
            <person name="Birren B."/>
        </authorList>
    </citation>
    <scope>NUCLEOTIDE SEQUENCE [LARGE SCALE GENOMIC DNA]</scope>
    <source>
        <strain evidence="1 2">VD048</strain>
    </source>
</reference>
<organism evidence="1 2">
    <name type="scientific">Bacillus cereus VD048</name>
    <dbReference type="NCBI Taxonomy" id="1053226"/>
    <lineage>
        <taxon>Bacteria</taxon>
        <taxon>Bacillati</taxon>
        <taxon>Bacillota</taxon>
        <taxon>Bacilli</taxon>
        <taxon>Bacillales</taxon>
        <taxon>Bacillaceae</taxon>
        <taxon>Bacillus</taxon>
        <taxon>Bacillus cereus group</taxon>
    </lineage>
</organism>
<name>J8HKE7_BACCE</name>
<dbReference type="PATRIC" id="fig|1053226.3.peg.5496"/>
<comment type="caution">
    <text evidence="1">The sequence shown here is derived from an EMBL/GenBank/DDBJ whole genome shotgun (WGS) entry which is preliminary data.</text>
</comment>
<proteinExistence type="predicted"/>
<evidence type="ECO:0000313" key="1">
    <source>
        <dbReference type="EMBL" id="EJR26355.1"/>
    </source>
</evidence>
<evidence type="ECO:0000313" key="2">
    <source>
        <dbReference type="Proteomes" id="UP000006960"/>
    </source>
</evidence>
<dbReference type="AlphaFoldDB" id="J8HKE7"/>
<sequence>MKKSNEKNEFLMELEEMELHSINGGGIWDTAKKVGKAISKGPGFGCGVGNAATKGFTGGGNYLEGAYGHR</sequence>